<keyword evidence="5" id="KW-1185">Reference proteome</keyword>
<protein>
    <recommendedName>
        <fullName evidence="3">SCP domain-containing protein</fullName>
    </recommendedName>
</protein>
<dbReference type="eggNOG" id="KOG3017">
    <property type="taxonomic scope" value="Eukaryota"/>
</dbReference>
<keyword evidence="2" id="KW-0732">Signal</keyword>
<evidence type="ECO:0000313" key="5">
    <source>
        <dbReference type="Proteomes" id="UP000007322"/>
    </source>
</evidence>
<dbReference type="SMART" id="SM00198">
    <property type="entry name" value="SCP"/>
    <property type="match status" value="1"/>
</dbReference>
<name>G2QMK1_THET4</name>
<dbReference type="PANTHER" id="PTHR10334">
    <property type="entry name" value="CYSTEINE-RICH SECRETORY PROTEIN-RELATED"/>
    <property type="match status" value="1"/>
</dbReference>
<dbReference type="PROSITE" id="PS01009">
    <property type="entry name" value="CRISP_1"/>
    <property type="match status" value="1"/>
</dbReference>
<dbReference type="Pfam" id="PF00188">
    <property type="entry name" value="CAP"/>
    <property type="match status" value="1"/>
</dbReference>
<feature type="chain" id="PRO_5003436466" description="SCP domain-containing protein" evidence="2">
    <location>
        <begin position="18"/>
        <end position="316"/>
    </location>
</feature>
<dbReference type="OrthoDB" id="337038at2759"/>
<dbReference type="EMBL" id="CP003007">
    <property type="protein sequence ID" value="AEO61181.1"/>
    <property type="molecule type" value="Genomic_DNA"/>
</dbReference>
<reference evidence="4 5" key="1">
    <citation type="journal article" date="2011" name="Nat. Biotechnol.">
        <title>Comparative genomic analysis of the thermophilic biomass-degrading fungi Myceliophthora thermophila and Thielavia terrestris.</title>
        <authorList>
            <person name="Berka R.M."/>
            <person name="Grigoriev I.V."/>
            <person name="Otillar R."/>
            <person name="Salamov A."/>
            <person name="Grimwood J."/>
            <person name="Reid I."/>
            <person name="Ishmael N."/>
            <person name="John T."/>
            <person name="Darmond C."/>
            <person name="Moisan M.-C."/>
            <person name="Henrissat B."/>
            <person name="Coutinho P.M."/>
            <person name="Lombard V."/>
            <person name="Natvig D.O."/>
            <person name="Lindquist E."/>
            <person name="Schmutz J."/>
            <person name="Lucas S."/>
            <person name="Harris P."/>
            <person name="Powlowski J."/>
            <person name="Bellemare A."/>
            <person name="Taylor D."/>
            <person name="Butler G."/>
            <person name="de Vries R.P."/>
            <person name="Allijn I.E."/>
            <person name="van den Brink J."/>
            <person name="Ushinsky S."/>
            <person name="Storms R."/>
            <person name="Powell A.J."/>
            <person name="Paulsen I.T."/>
            <person name="Elbourne L.D.H."/>
            <person name="Baker S.E."/>
            <person name="Magnuson J."/>
            <person name="LaBoissiere S."/>
            <person name="Clutterbuck A.J."/>
            <person name="Martinez D."/>
            <person name="Wogulis M."/>
            <person name="de Leon A.L."/>
            <person name="Rey M.W."/>
            <person name="Tsang A."/>
        </authorList>
    </citation>
    <scope>NUCLEOTIDE SEQUENCE [LARGE SCALE GENOMIC DNA]</scope>
    <source>
        <strain evidence="5">ATCC 42464 / BCRC 31852 / DSM 1799</strain>
    </source>
</reference>
<accession>G2QMK1</accession>
<organism evidence="4 5">
    <name type="scientific">Thermothelomyces thermophilus (strain ATCC 42464 / BCRC 31852 / DSM 1799)</name>
    <name type="common">Sporotrichum thermophile</name>
    <dbReference type="NCBI Taxonomy" id="573729"/>
    <lineage>
        <taxon>Eukaryota</taxon>
        <taxon>Fungi</taxon>
        <taxon>Dikarya</taxon>
        <taxon>Ascomycota</taxon>
        <taxon>Pezizomycotina</taxon>
        <taxon>Sordariomycetes</taxon>
        <taxon>Sordariomycetidae</taxon>
        <taxon>Sordariales</taxon>
        <taxon>Chaetomiaceae</taxon>
        <taxon>Thermothelomyces</taxon>
    </lineage>
</organism>
<dbReference type="InterPro" id="IPR018244">
    <property type="entry name" value="Allrgn_V5/Tpx1_CS"/>
</dbReference>
<dbReference type="Gene3D" id="3.40.33.10">
    <property type="entry name" value="CAP"/>
    <property type="match status" value="1"/>
</dbReference>
<dbReference type="GeneID" id="11506226"/>
<dbReference type="SUPFAM" id="SSF55797">
    <property type="entry name" value="PR-1-like"/>
    <property type="match status" value="1"/>
</dbReference>
<feature type="compositionally biased region" description="Low complexity" evidence="1">
    <location>
        <begin position="121"/>
        <end position="137"/>
    </location>
</feature>
<dbReference type="FunFam" id="3.40.33.10:FF:000018">
    <property type="entry name" value="SCP-like extracellular protein, putative"/>
    <property type="match status" value="1"/>
</dbReference>
<dbReference type="Proteomes" id="UP000007322">
    <property type="component" value="Chromosome 6"/>
</dbReference>
<dbReference type="CDD" id="cd05380">
    <property type="entry name" value="CAP_euk"/>
    <property type="match status" value="1"/>
</dbReference>
<dbReference type="KEGG" id="mtm:MYCTH_2135772"/>
<feature type="domain" description="SCP" evidence="3">
    <location>
        <begin position="145"/>
        <end position="298"/>
    </location>
</feature>
<dbReference type="STRING" id="573729.G2QMK1"/>
<evidence type="ECO:0000256" key="1">
    <source>
        <dbReference type="SAM" id="MobiDB-lite"/>
    </source>
</evidence>
<dbReference type="OMA" id="NHNVHRS"/>
<dbReference type="InterPro" id="IPR001283">
    <property type="entry name" value="CRISP-related"/>
</dbReference>
<feature type="region of interest" description="Disordered" evidence="1">
    <location>
        <begin position="54"/>
        <end position="141"/>
    </location>
</feature>
<proteinExistence type="predicted"/>
<dbReference type="VEuPathDB" id="FungiDB:MYCTH_2135772"/>
<evidence type="ECO:0000256" key="2">
    <source>
        <dbReference type="SAM" id="SignalP"/>
    </source>
</evidence>
<dbReference type="GO" id="GO:0005576">
    <property type="term" value="C:extracellular region"/>
    <property type="evidence" value="ECO:0007669"/>
    <property type="project" value="InterPro"/>
</dbReference>
<dbReference type="HOGENOM" id="CLU_035730_5_0_1"/>
<dbReference type="RefSeq" id="XP_003666426.1">
    <property type="nucleotide sequence ID" value="XM_003666378.1"/>
</dbReference>
<evidence type="ECO:0000313" key="4">
    <source>
        <dbReference type="EMBL" id="AEO61181.1"/>
    </source>
</evidence>
<evidence type="ECO:0000259" key="3">
    <source>
        <dbReference type="SMART" id="SM00198"/>
    </source>
</evidence>
<dbReference type="InterPro" id="IPR014044">
    <property type="entry name" value="CAP_dom"/>
</dbReference>
<feature type="signal peptide" evidence="2">
    <location>
        <begin position="1"/>
        <end position="17"/>
    </location>
</feature>
<dbReference type="InterPro" id="IPR035940">
    <property type="entry name" value="CAP_sf"/>
</dbReference>
<dbReference type="PRINTS" id="PR00837">
    <property type="entry name" value="V5TPXLIKE"/>
</dbReference>
<dbReference type="AlphaFoldDB" id="G2QMK1"/>
<sequence>MKSSIFLAGCGAILAAASPILQDRRLYFETDIVTKWVTVTVTEGDQPTILRVLNRPHRTKTITRAEPSTTSSPPPPPPSTSSLVVQDDDVPTATSSPKPPPTTSSVVESPKPVEPSPEPAPVSSEPASAPAPSSTKEVTVPQPSDYASTAVYHHNVHRSNHSASALTWSDEHAGYAKTLAERCVFAHDTSIGGGGYGQNLAMWGSSGDPEAVGATTSVARAISDGWYNDELELFPASDYGKDNPDMSNFEKWGHFSQLVWKGTEKVGCYTNFCAPGTLSSYGSWYTVCNYYPAGNVAGAYAKNVLPPEGQAVVKAA</sequence>
<gene>
    <name evidence="4" type="ORF">MYCTH_2135772</name>
</gene>
<dbReference type="InParanoid" id="G2QMK1"/>